<evidence type="ECO:0008006" key="3">
    <source>
        <dbReference type="Google" id="ProtNLM"/>
    </source>
</evidence>
<comment type="caution">
    <text evidence="1">The sequence shown here is derived from an EMBL/GenBank/DDBJ whole genome shotgun (WGS) entry which is preliminary data.</text>
</comment>
<dbReference type="EMBL" id="JAUSSU010000002">
    <property type="protein sequence ID" value="MDQ0111568.1"/>
    <property type="molecule type" value="Genomic_DNA"/>
</dbReference>
<keyword evidence="2" id="KW-1185">Reference proteome</keyword>
<evidence type="ECO:0000313" key="1">
    <source>
        <dbReference type="EMBL" id="MDQ0111568.1"/>
    </source>
</evidence>
<proteinExistence type="predicted"/>
<gene>
    <name evidence="1" type="ORF">J2T15_001001</name>
</gene>
<name>A0ABT9TW28_PAEHA</name>
<accession>A0ABT9TW28</accession>
<organism evidence="1 2">
    <name type="scientific">Paenibacillus harenae</name>
    <dbReference type="NCBI Taxonomy" id="306543"/>
    <lineage>
        <taxon>Bacteria</taxon>
        <taxon>Bacillati</taxon>
        <taxon>Bacillota</taxon>
        <taxon>Bacilli</taxon>
        <taxon>Bacillales</taxon>
        <taxon>Paenibacillaceae</taxon>
        <taxon>Paenibacillus</taxon>
    </lineage>
</organism>
<dbReference type="RefSeq" id="WP_307201655.1">
    <property type="nucleotide sequence ID" value="NZ_JAUSSU010000002.1"/>
</dbReference>
<evidence type="ECO:0000313" key="2">
    <source>
        <dbReference type="Proteomes" id="UP001229346"/>
    </source>
</evidence>
<dbReference type="Proteomes" id="UP001229346">
    <property type="component" value="Unassembled WGS sequence"/>
</dbReference>
<sequence>MRLSGFIVGGLVGAVATMYVSRKRPGTFAWATSAVSNAASNMMGNTVSKVMNKGFMNEAGAVVPKHTDAAAGKSEAAWEQIEAIVNSDPAIKKEADKIKAESSAFTH</sequence>
<reference evidence="1 2" key="1">
    <citation type="submission" date="2023-07" db="EMBL/GenBank/DDBJ databases">
        <title>Sorghum-associated microbial communities from plants grown in Nebraska, USA.</title>
        <authorList>
            <person name="Schachtman D."/>
        </authorList>
    </citation>
    <scope>NUCLEOTIDE SEQUENCE [LARGE SCALE GENOMIC DNA]</scope>
    <source>
        <strain evidence="1 2">CC482</strain>
    </source>
</reference>
<protein>
    <recommendedName>
        <fullName evidence="3">YtxH domain-containing protein</fullName>
    </recommendedName>
</protein>